<keyword evidence="10" id="KW-0476">Mercury</keyword>
<name>A0A6G3QNZ4_9ACTN</name>
<evidence type="ECO:0000256" key="16">
    <source>
        <dbReference type="PIRSR" id="PIRSR000350-3"/>
    </source>
</evidence>
<dbReference type="SUPFAM" id="SSF55424">
    <property type="entry name" value="FAD/NAD-linked reductases, dimerisation (C-terminal) domain"/>
    <property type="match status" value="1"/>
</dbReference>
<evidence type="ECO:0000256" key="11">
    <source>
        <dbReference type="ARBA" id="ARBA00023002"/>
    </source>
</evidence>
<evidence type="ECO:0000256" key="6">
    <source>
        <dbReference type="ARBA" id="ARBA00022630"/>
    </source>
</evidence>
<dbReference type="InterPro" id="IPR016156">
    <property type="entry name" value="FAD/NAD-linked_Rdtase_dimer_sf"/>
</dbReference>
<proteinExistence type="inferred from homology"/>
<evidence type="ECO:0000256" key="10">
    <source>
        <dbReference type="ARBA" id="ARBA00022914"/>
    </source>
</evidence>
<evidence type="ECO:0000256" key="8">
    <source>
        <dbReference type="ARBA" id="ARBA00022827"/>
    </source>
</evidence>
<comment type="similarity">
    <text evidence="1 18">Belongs to the class-I pyridine nucleotide-disulfide oxidoreductase family.</text>
</comment>
<keyword evidence="9" id="KW-0521">NADP</keyword>
<evidence type="ECO:0000256" key="17">
    <source>
        <dbReference type="PIRSR" id="PIRSR000350-4"/>
    </source>
</evidence>
<evidence type="ECO:0000256" key="15">
    <source>
        <dbReference type="ARBA" id="ARBA00048984"/>
    </source>
</evidence>
<dbReference type="InterPro" id="IPR012999">
    <property type="entry name" value="Pyr_OxRdtase_I_AS"/>
</dbReference>
<dbReference type="GO" id="GO:0016668">
    <property type="term" value="F:oxidoreductase activity, acting on a sulfur group of donors, NAD(P) as acceptor"/>
    <property type="evidence" value="ECO:0007669"/>
    <property type="project" value="InterPro"/>
</dbReference>
<dbReference type="PRINTS" id="PR00411">
    <property type="entry name" value="PNDRDTASEI"/>
</dbReference>
<evidence type="ECO:0000256" key="1">
    <source>
        <dbReference type="ARBA" id="ARBA00007532"/>
    </source>
</evidence>
<dbReference type="PROSITE" id="PS00076">
    <property type="entry name" value="PYRIDINE_REDOX_1"/>
    <property type="match status" value="1"/>
</dbReference>
<comment type="subunit">
    <text evidence="2">Homodimer.</text>
</comment>
<dbReference type="NCBIfam" id="TIGR02053">
    <property type="entry name" value="MerA"/>
    <property type="match status" value="1"/>
</dbReference>
<accession>A0A6G3QNZ4</accession>
<keyword evidence="12" id="KW-1015">Disulfide bond</keyword>
<feature type="binding site" evidence="16">
    <location>
        <position position="318"/>
    </location>
    <ligand>
        <name>FAD</name>
        <dbReference type="ChEBI" id="CHEBI:57692"/>
    </ligand>
</feature>
<evidence type="ECO:0000256" key="13">
    <source>
        <dbReference type="ARBA" id="ARBA00023284"/>
    </source>
</evidence>
<dbReference type="FunFam" id="3.30.390.30:FF:000001">
    <property type="entry name" value="Dihydrolipoyl dehydrogenase"/>
    <property type="match status" value="1"/>
</dbReference>
<gene>
    <name evidence="21" type="primary">merA</name>
    <name evidence="21" type="ORF">G3I53_02310</name>
</gene>
<feature type="binding site" evidence="16">
    <location>
        <position position="54"/>
    </location>
    <ligand>
        <name>FAD</name>
        <dbReference type="ChEBI" id="CHEBI:57692"/>
    </ligand>
</feature>
<dbReference type="EMBL" id="JAAGMD010000073">
    <property type="protein sequence ID" value="NEA84927.1"/>
    <property type="molecule type" value="Genomic_DNA"/>
</dbReference>
<comment type="catalytic activity">
    <reaction evidence="15">
        <text>Hg + NADP(+) + H(+) = Hg(2+) + NADPH</text>
        <dbReference type="Rhea" id="RHEA:23856"/>
        <dbReference type="ChEBI" id="CHEBI:15378"/>
        <dbReference type="ChEBI" id="CHEBI:16170"/>
        <dbReference type="ChEBI" id="CHEBI:16793"/>
        <dbReference type="ChEBI" id="CHEBI:57783"/>
        <dbReference type="ChEBI" id="CHEBI:58349"/>
        <dbReference type="EC" id="1.16.1.1"/>
    </reaction>
</comment>
<dbReference type="InterPro" id="IPR001100">
    <property type="entry name" value="Pyr_nuc-diS_OxRdtase"/>
</dbReference>
<dbReference type="InterPro" id="IPR021179">
    <property type="entry name" value="Mercury_reductase_MerA"/>
</dbReference>
<comment type="cofactor">
    <cofactor evidence="16">
        <name>FAD</name>
        <dbReference type="ChEBI" id="CHEBI:57692"/>
    </cofactor>
    <text evidence="16">Binds 1 FAD per subunit.</text>
</comment>
<evidence type="ECO:0000313" key="21">
    <source>
        <dbReference type="EMBL" id="NEA84927.1"/>
    </source>
</evidence>
<dbReference type="InterPro" id="IPR004099">
    <property type="entry name" value="Pyr_nucl-diS_OxRdtase_dimer"/>
</dbReference>
<feature type="binding site" evidence="16">
    <location>
        <begin position="188"/>
        <end position="195"/>
    </location>
    <ligand>
        <name>NAD(+)</name>
        <dbReference type="ChEBI" id="CHEBI:57540"/>
    </ligand>
</feature>
<dbReference type="InterPro" id="IPR023753">
    <property type="entry name" value="FAD/NAD-binding_dom"/>
</dbReference>
<keyword evidence="5" id="KW-0475">Mercuric resistance</keyword>
<evidence type="ECO:0000256" key="5">
    <source>
        <dbReference type="ARBA" id="ARBA00022466"/>
    </source>
</evidence>
<dbReference type="GO" id="GO:0050787">
    <property type="term" value="P:detoxification of mercury ion"/>
    <property type="evidence" value="ECO:0007669"/>
    <property type="project" value="InterPro"/>
</dbReference>
<dbReference type="Gene3D" id="3.30.390.30">
    <property type="match status" value="1"/>
</dbReference>
<dbReference type="PANTHER" id="PTHR43014:SF2">
    <property type="entry name" value="MERCURIC REDUCTASE"/>
    <property type="match status" value="1"/>
</dbReference>
<evidence type="ECO:0000259" key="20">
    <source>
        <dbReference type="Pfam" id="PF07992"/>
    </source>
</evidence>
<dbReference type="Pfam" id="PF02852">
    <property type="entry name" value="Pyr_redox_dim"/>
    <property type="match status" value="1"/>
</dbReference>
<protein>
    <recommendedName>
        <fullName evidence="4">Mercuric reductase</fullName>
        <ecNumber evidence="3">1.16.1.1</ecNumber>
    </recommendedName>
    <alternativeName>
        <fullName evidence="14">Hg(II) reductase</fullName>
    </alternativeName>
</protein>
<evidence type="ECO:0000256" key="18">
    <source>
        <dbReference type="RuleBase" id="RU003691"/>
    </source>
</evidence>
<dbReference type="RefSeq" id="WP_006143050.1">
    <property type="nucleotide sequence ID" value="NZ_JAAGMD010000073.1"/>
</dbReference>
<evidence type="ECO:0000256" key="2">
    <source>
        <dbReference type="ARBA" id="ARBA00011738"/>
    </source>
</evidence>
<evidence type="ECO:0000256" key="12">
    <source>
        <dbReference type="ARBA" id="ARBA00023157"/>
    </source>
</evidence>
<dbReference type="GO" id="GO:0003955">
    <property type="term" value="F:NAD(P)H dehydrogenase (quinone) activity"/>
    <property type="evidence" value="ECO:0007669"/>
    <property type="project" value="TreeGrafter"/>
</dbReference>
<keyword evidence="6 18" id="KW-0285">Flavoprotein</keyword>
<dbReference type="Gene3D" id="3.50.50.60">
    <property type="entry name" value="FAD/NAD(P)-binding domain"/>
    <property type="match status" value="2"/>
</dbReference>
<dbReference type="SUPFAM" id="SSF51905">
    <property type="entry name" value="FAD/NAD(P)-binding domain"/>
    <property type="match status" value="1"/>
</dbReference>
<feature type="binding site" evidence="16">
    <location>
        <position position="277"/>
    </location>
    <ligand>
        <name>NAD(+)</name>
        <dbReference type="ChEBI" id="CHEBI:57540"/>
    </ligand>
</feature>
<dbReference type="GO" id="GO:0016152">
    <property type="term" value="F:mercury (II) reductase (NADP+) activity"/>
    <property type="evidence" value="ECO:0007669"/>
    <property type="project" value="UniProtKB-EC"/>
</dbReference>
<dbReference type="GO" id="GO:0045340">
    <property type="term" value="F:mercury ion binding"/>
    <property type="evidence" value="ECO:0007669"/>
    <property type="project" value="InterPro"/>
</dbReference>
<dbReference type="GO" id="GO:0050661">
    <property type="term" value="F:NADP binding"/>
    <property type="evidence" value="ECO:0007669"/>
    <property type="project" value="InterPro"/>
</dbReference>
<evidence type="ECO:0000256" key="4">
    <source>
        <dbReference type="ARBA" id="ARBA00014791"/>
    </source>
</evidence>
<organism evidence="21">
    <name type="scientific">Streptomyces sp. SID14436</name>
    <dbReference type="NCBI Taxonomy" id="2706070"/>
    <lineage>
        <taxon>Bacteria</taxon>
        <taxon>Bacillati</taxon>
        <taxon>Actinomycetota</taxon>
        <taxon>Actinomycetes</taxon>
        <taxon>Kitasatosporales</taxon>
        <taxon>Streptomycetaceae</taxon>
        <taxon>Streptomyces</taxon>
    </lineage>
</organism>
<comment type="caution">
    <text evidence="21">The sequence shown here is derived from an EMBL/GenBank/DDBJ whole genome shotgun (WGS) entry which is preliminary data.</text>
</comment>
<feature type="domain" description="FAD/NAD(P)-binding" evidence="20">
    <location>
        <begin position="8"/>
        <end position="333"/>
    </location>
</feature>
<evidence type="ECO:0000256" key="14">
    <source>
        <dbReference type="ARBA" id="ARBA00031725"/>
    </source>
</evidence>
<reference evidence="21" key="1">
    <citation type="submission" date="2020-01" db="EMBL/GenBank/DDBJ databases">
        <title>Insect and environment-associated Actinomycetes.</title>
        <authorList>
            <person name="Currrie C."/>
            <person name="Chevrette M."/>
            <person name="Carlson C."/>
            <person name="Stubbendieck R."/>
            <person name="Wendt-Pienkowski E."/>
        </authorList>
    </citation>
    <scope>NUCLEOTIDE SEQUENCE</scope>
    <source>
        <strain evidence="21">SID14436</strain>
    </source>
</reference>
<dbReference type="PRINTS" id="PR00368">
    <property type="entry name" value="FADPNR"/>
</dbReference>
<dbReference type="InterPro" id="IPR036188">
    <property type="entry name" value="FAD/NAD-bd_sf"/>
</dbReference>
<dbReference type="EC" id="1.16.1.1" evidence="3"/>
<keyword evidence="13 18" id="KW-0676">Redox-active center</keyword>
<dbReference type="PIRSF" id="PIRSF000350">
    <property type="entry name" value="Mercury_reductase_MerA"/>
    <property type="match status" value="1"/>
</dbReference>
<dbReference type="AlphaFoldDB" id="A0A6G3QNZ4"/>
<keyword evidence="8 16" id="KW-0274">FAD</keyword>
<keyword evidence="16" id="KW-0547">Nucleotide-binding</keyword>
<keyword evidence="7" id="KW-0479">Metal-binding</keyword>
<feature type="disulfide bond" description="Redox-active" evidence="17">
    <location>
        <begin position="45"/>
        <end position="50"/>
    </location>
</feature>
<evidence type="ECO:0000256" key="9">
    <source>
        <dbReference type="ARBA" id="ARBA00022857"/>
    </source>
</evidence>
<keyword evidence="11 18" id="KW-0560">Oxidoreductase</keyword>
<sequence length="477" mass="49497">MLQAHTGYDLAIIGSGGGAFAAAIAARSKGRSVVMVERGTTGGTCVNVGCVPSKALLAAAEARHGARAASRFPGLEGTEPAVDFPALIGGKDTLVEQLRAEKYTDLAAEYGWQIVHGTATFTANDDGPALEVALNDGGTATIEAAHYVIATGSAPWAPPIDGLVEAGYLTSTSAMELDELPEHLLVLGGGYVGLEQAQLFARLGSRVTIAVRSRLASQEEPEISAGIEAVFREEGITVHTRTQASAVHRDGDGILTTLTGPDGEQQIRASHLLIATGRRPVTDGLGLERVGVKTGERGEVVVDEHLRTGNPRIWAAGDVTGHPDFVYVAAAHGTLVADNALDGAERTLDYTALPKVTFTSPAIASVGMTDAQLAEAGIACQCRTLPLEYVPRALANRDTRGLVKLIAERGTGKLLGAHVLADGAGDIITAATYAITAGLTVDQLAHTWHPYLTMAEALKLAAQTFTSDVAKLSCCAG</sequence>
<keyword evidence="16" id="KW-0520">NAD</keyword>
<dbReference type="GO" id="GO:0050660">
    <property type="term" value="F:flavin adenine dinucleotide binding"/>
    <property type="evidence" value="ECO:0007669"/>
    <property type="project" value="InterPro"/>
</dbReference>
<dbReference type="Pfam" id="PF07992">
    <property type="entry name" value="Pyr_redox_2"/>
    <property type="match status" value="1"/>
</dbReference>
<evidence type="ECO:0000256" key="3">
    <source>
        <dbReference type="ARBA" id="ARBA00012661"/>
    </source>
</evidence>
<evidence type="ECO:0000256" key="7">
    <source>
        <dbReference type="ARBA" id="ARBA00022723"/>
    </source>
</evidence>
<evidence type="ECO:0000259" key="19">
    <source>
        <dbReference type="Pfam" id="PF02852"/>
    </source>
</evidence>
<dbReference type="PANTHER" id="PTHR43014">
    <property type="entry name" value="MERCURIC REDUCTASE"/>
    <property type="match status" value="1"/>
</dbReference>
<feature type="binding site" evidence="16">
    <location>
        <begin position="151"/>
        <end position="153"/>
    </location>
    <ligand>
        <name>FAD</name>
        <dbReference type="ChEBI" id="CHEBI:57692"/>
    </ligand>
</feature>
<feature type="domain" description="Pyridine nucleotide-disulphide oxidoreductase dimerisation" evidence="19">
    <location>
        <begin position="354"/>
        <end position="461"/>
    </location>
</feature>